<dbReference type="PANTHER" id="PTHR42791:SF1">
    <property type="entry name" value="N-ACETYLTRANSFERASE DOMAIN-CONTAINING PROTEIN"/>
    <property type="match status" value="1"/>
</dbReference>
<reference evidence="1 2" key="1">
    <citation type="submission" date="2019-04" db="EMBL/GenBank/DDBJ databases">
        <title>Draft genome sequences for three unisolated Alnus-infective Frankia Sp+ strains, AgTrS, AiOr and AvVan, the first sequenced Frankia strains able to sporulate in-planta.</title>
        <authorList>
            <person name="Bethencourt L."/>
            <person name="Vautrin F."/>
            <person name="Taib N."/>
            <person name="Dubost A."/>
            <person name="Castro-Garcia L."/>
            <person name="Imbaud O."/>
            <person name="Abrouk D."/>
            <person name="Fournier P."/>
            <person name="Briolay J."/>
            <person name="Nguyen A."/>
            <person name="Normand P."/>
            <person name="Fernandez M.P."/>
            <person name="Brochier-Armanet C."/>
            <person name="Herrera-Belaroussi A."/>
        </authorList>
    </citation>
    <scope>NUCLEOTIDE SEQUENCE [LARGE SCALE GENOMIC DNA]</scope>
    <source>
        <strain evidence="1 2">AvVan</strain>
    </source>
</reference>
<dbReference type="EMBL" id="SSXH01000335">
    <property type="protein sequence ID" value="THJ74042.1"/>
    <property type="molecule type" value="Genomic_DNA"/>
</dbReference>
<evidence type="ECO:0000313" key="2">
    <source>
        <dbReference type="Proteomes" id="UP000305282"/>
    </source>
</evidence>
<protein>
    <submittedName>
        <fullName evidence="1">GNAT family N-acetyltransferase</fullName>
    </submittedName>
</protein>
<accession>A0A4S5EPN2</accession>
<organism evidence="1 2">
    <name type="scientific">Candidatus Frankia alpina</name>
    <dbReference type="NCBI Taxonomy" id="2699483"/>
    <lineage>
        <taxon>Bacteria</taxon>
        <taxon>Bacillati</taxon>
        <taxon>Actinomycetota</taxon>
        <taxon>Actinomycetes</taxon>
        <taxon>Frankiales</taxon>
        <taxon>Frankiaceae</taxon>
        <taxon>Frankia</taxon>
    </lineage>
</organism>
<dbReference type="Proteomes" id="UP000305282">
    <property type="component" value="Unassembled WGS sequence"/>
</dbReference>
<name>A0A4S5EPN2_9ACTN</name>
<dbReference type="Gene3D" id="3.40.630.30">
    <property type="match status" value="1"/>
</dbReference>
<dbReference type="GO" id="GO:0016740">
    <property type="term" value="F:transferase activity"/>
    <property type="evidence" value="ECO:0007669"/>
    <property type="project" value="UniProtKB-KW"/>
</dbReference>
<dbReference type="PANTHER" id="PTHR42791">
    <property type="entry name" value="GNAT FAMILY ACETYLTRANSFERASE"/>
    <property type="match status" value="1"/>
</dbReference>
<gene>
    <name evidence="1" type="ORF">E7Y31_13865</name>
</gene>
<comment type="caution">
    <text evidence="1">The sequence shown here is derived from an EMBL/GenBank/DDBJ whole genome shotgun (WGS) entry which is preliminary data.</text>
</comment>
<proteinExistence type="predicted"/>
<keyword evidence="2" id="KW-1185">Reference proteome</keyword>
<sequence length="205" mass="22663">MLITNTPDLTAVVETLTMAFGPDPILDWAFPRTTAHRDQWMAEFFRITTEMLLEHGGQVGVAPEYSAIAVWSPPGEPAMTGEQEAQYYQRLTEACGDCGDCGDRAVALMRALDEQHPPNLPPHFHVMFTATRPEPAAVGRAVLLVRALLKMEALRGYGLYAEASTPQNRDLWLEMGMRRVGDEIVLPDGGPSLYPIWREPDPSAA</sequence>
<keyword evidence="1" id="KW-0808">Transferase</keyword>
<dbReference type="OrthoDB" id="7057833at2"/>
<evidence type="ECO:0000313" key="1">
    <source>
        <dbReference type="EMBL" id="THJ74042.1"/>
    </source>
</evidence>
<dbReference type="AlphaFoldDB" id="A0A4S5EPN2"/>
<dbReference type="InterPro" id="IPR052523">
    <property type="entry name" value="Trichothecene_AcTrans"/>
</dbReference>